<reference evidence="1" key="1">
    <citation type="submission" date="2021-06" db="EMBL/GenBank/DDBJ databases">
        <authorList>
            <person name="Kallberg Y."/>
            <person name="Tangrot J."/>
            <person name="Rosling A."/>
        </authorList>
    </citation>
    <scope>NUCLEOTIDE SEQUENCE</scope>
    <source>
        <strain evidence="1">FL130A</strain>
    </source>
</reference>
<feature type="non-terminal residue" evidence="1">
    <location>
        <position position="189"/>
    </location>
</feature>
<name>A0A9N9EVC3_9GLOM</name>
<keyword evidence="2" id="KW-1185">Reference proteome</keyword>
<dbReference type="Proteomes" id="UP000789508">
    <property type="component" value="Unassembled WGS sequence"/>
</dbReference>
<feature type="non-terminal residue" evidence="1">
    <location>
        <position position="1"/>
    </location>
</feature>
<dbReference type="EMBL" id="CAJVPS010018329">
    <property type="protein sequence ID" value="CAG8697013.1"/>
    <property type="molecule type" value="Genomic_DNA"/>
</dbReference>
<evidence type="ECO:0000313" key="1">
    <source>
        <dbReference type="EMBL" id="CAG8697013.1"/>
    </source>
</evidence>
<dbReference type="OrthoDB" id="2441443at2759"/>
<sequence>PRETSVPIENAEIGPSTEQNKIILIYKNISNDIEFYTDNSKIIIEAYKRINEESEAIAEKTNRQVDISKKIDEKENAWLNLASTGALVFAEKYEGEANQYDKFNGIYKATIEGNPLKKSLQCTRYLRYNPHGIYTHYDLEYTKKNDLKVYLMNESPNALIYEKKLLEVICLENGVIYYTTLRKKVKPLE</sequence>
<organism evidence="1 2">
    <name type="scientific">Ambispora leptoticha</name>
    <dbReference type="NCBI Taxonomy" id="144679"/>
    <lineage>
        <taxon>Eukaryota</taxon>
        <taxon>Fungi</taxon>
        <taxon>Fungi incertae sedis</taxon>
        <taxon>Mucoromycota</taxon>
        <taxon>Glomeromycotina</taxon>
        <taxon>Glomeromycetes</taxon>
        <taxon>Archaeosporales</taxon>
        <taxon>Ambisporaceae</taxon>
        <taxon>Ambispora</taxon>
    </lineage>
</organism>
<comment type="caution">
    <text evidence="1">The sequence shown here is derived from an EMBL/GenBank/DDBJ whole genome shotgun (WGS) entry which is preliminary data.</text>
</comment>
<protein>
    <submittedName>
        <fullName evidence="1">12214_t:CDS:1</fullName>
    </submittedName>
</protein>
<evidence type="ECO:0000313" key="2">
    <source>
        <dbReference type="Proteomes" id="UP000789508"/>
    </source>
</evidence>
<accession>A0A9N9EVC3</accession>
<proteinExistence type="predicted"/>
<dbReference type="AlphaFoldDB" id="A0A9N9EVC3"/>
<gene>
    <name evidence="1" type="ORF">ALEPTO_LOCUS11427</name>
</gene>